<evidence type="ECO:0000256" key="6">
    <source>
        <dbReference type="RuleBase" id="RU363076"/>
    </source>
</evidence>
<evidence type="ECO:0000256" key="4">
    <source>
        <dbReference type="ARBA" id="ARBA00022989"/>
    </source>
</evidence>
<protein>
    <recommendedName>
        <fullName evidence="6">SURF1-like protein</fullName>
    </recommendedName>
</protein>
<feature type="transmembrane region" description="Helical" evidence="6">
    <location>
        <begin position="218"/>
        <end position="237"/>
    </location>
</feature>
<evidence type="ECO:0000256" key="1">
    <source>
        <dbReference type="ARBA" id="ARBA00004370"/>
    </source>
</evidence>
<dbReference type="Proteomes" id="UP000241514">
    <property type="component" value="Unassembled WGS sequence"/>
</dbReference>
<comment type="similarity">
    <text evidence="2 6">Belongs to the SURF1 family.</text>
</comment>
<gene>
    <name evidence="7" type="ORF">C9928_01225</name>
</gene>
<dbReference type="InterPro" id="IPR002994">
    <property type="entry name" value="Surf1/Shy1"/>
</dbReference>
<evidence type="ECO:0000256" key="3">
    <source>
        <dbReference type="ARBA" id="ARBA00022692"/>
    </source>
</evidence>
<evidence type="ECO:0000256" key="5">
    <source>
        <dbReference type="ARBA" id="ARBA00023136"/>
    </source>
</evidence>
<accession>A0A6N4DJP3</accession>
<reference evidence="7 8" key="1">
    <citation type="submission" date="2018-03" db="EMBL/GenBank/DDBJ databases">
        <title>Cross-interface Injection: A General Nanoliter Liquid Handling Method Applied to Single Cells Genome Amplification Automated Nanoliter Liquid Handling Applied to Single Cell Multiple Displacement Amplification.</title>
        <authorList>
            <person name="Yun J."/>
            <person name="Xu P."/>
            <person name="Xu J."/>
            <person name="Dai X."/>
            <person name="Wang Y."/>
            <person name="Zheng X."/>
            <person name="Cao C."/>
            <person name="Yi Q."/>
            <person name="Zhu Y."/>
            <person name="Wang L."/>
            <person name="Dong Z."/>
            <person name="Huang Y."/>
            <person name="Huang L."/>
            <person name="Du W."/>
        </authorList>
    </citation>
    <scope>NUCLEOTIDE SEQUENCE [LARGE SCALE GENOMIC DNA]</scope>
    <source>
        <strain evidence="7 8">A9-4</strain>
    </source>
</reference>
<dbReference type="PANTHER" id="PTHR23427:SF2">
    <property type="entry name" value="SURFEIT LOCUS PROTEIN 1"/>
    <property type="match status" value="1"/>
</dbReference>
<keyword evidence="5 6" id="KW-0472">Membrane</keyword>
<evidence type="ECO:0000256" key="2">
    <source>
        <dbReference type="ARBA" id="ARBA00007165"/>
    </source>
</evidence>
<dbReference type="AlphaFoldDB" id="A0A6N4DJP3"/>
<dbReference type="CDD" id="cd06662">
    <property type="entry name" value="SURF1"/>
    <property type="match status" value="1"/>
</dbReference>
<comment type="caution">
    <text evidence="6">Lacks conserved residue(s) required for the propagation of feature annotation.</text>
</comment>
<evidence type="ECO:0000313" key="7">
    <source>
        <dbReference type="EMBL" id="PTB90034.1"/>
    </source>
</evidence>
<organism evidence="7 8">
    <name type="scientific">Pseudidiomarina aestuarii</name>
    <dbReference type="NCBI Taxonomy" id="624146"/>
    <lineage>
        <taxon>Bacteria</taxon>
        <taxon>Pseudomonadati</taxon>
        <taxon>Pseudomonadota</taxon>
        <taxon>Gammaproteobacteria</taxon>
        <taxon>Alteromonadales</taxon>
        <taxon>Idiomarinaceae</taxon>
        <taxon>Pseudidiomarina</taxon>
    </lineage>
</organism>
<comment type="subcellular location">
    <subcellularLocation>
        <location evidence="6">Cell membrane</location>
        <topology evidence="6">Multi-pass membrane protein</topology>
    </subcellularLocation>
    <subcellularLocation>
        <location evidence="1">Membrane</location>
    </subcellularLocation>
</comment>
<dbReference type="PROSITE" id="PS50895">
    <property type="entry name" value="SURF1"/>
    <property type="match status" value="1"/>
</dbReference>
<keyword evidence="3 6" id="KW-0812">Transmembrane</keyword>
<dbReference type="EMBL" id="PYVG01000004">
    <property type="protein sequence ID" value="PTB90034.1"/>
    <property type="molecule type" value="Genomic_DNA"/>
</dbReference>
<comment type="caution">
    <text evidence="7">The sequence shown here is derived from an EMBL/GenBank/DDBJ whole genome shotgun (WGS) entry which is preliminary data.</text>
</comment>
<dbReference type="InterPro" id="IPR045214">
    <property type="entry name" value="Surf1/Surf4"/>
</dbReference>
<dbReference type="PANTHER" id="PTHR23427">
    <property type="entry name" value="SURFEIT LOCUS PROTEIN"/>
    <property type="match status" value="1"/>
</dbReference>
<sequence>MNRGKLVAVTLTVLAIFILVNLGLWQLERADEKQVLFDDFAQNQSEAVDLTLQPNPLPARYQSVEITGTFADNRYFLLDNQIWQGRVGYQVIGLLEVTELPYLVPVNMGWVTAGIDRNYLPDLDLPAGEVQISGLFYTPADDAFMLGDQVIEAGSWPQRIQQLKLDALSEATQLPLAPYVVLLSAGYQTATADSATADFGWPRQWQPQVMTPQKHRAYAWQWFSLAIACGLVFWFASRSRKTKTEDRT</sequence>
<dbReference type="Pfam" id="PF02104">
    <property type="entry name" value="SURF1"/>
    <property type="match status" value="1"/>
</dbReference>
<dbReference type="GO" id="GO:0005886">
    <property type="term" value="C:plasma membrane"/>
    <property type="evidence" value="ECO:0007669"/>
    <property type="project" value="UniProtKB-SubCell"/>
</dbReference>
<keyword evidence="6" id="KW-1003">Cell membrane</keyword>
<evidence type="ECO:0000313" key="8">
    <source>
        <dbReference type="Proteomes" id="UP000241514"/>
    </source>
</evidence>
<proteinExistence type="inferred from homology"/>
<keyword evidence="4 6" id="KW-1133">Transmembrane helix</keyword>
<name>A0A6N4DJP3_9GAMM</name>